<dbReference type="PANTHER" id="PTHR46467:SF1">
    <property type="entry name" value="TETHER CONTAINING UBX DOMAIN FOR GLUT4"/>
    <property type="match status" value="1"/>
</dbReference>
<feature type="region of interest" description="Disordered" evidence="1">
    <location>
        <begin position="589"/>
        <end position="634"/>
    </location>
</feature>
<feature type="compositionally biased region" description="Low complexity" evidence="1">
    <location>
        <begin position="289"/>
        <end position="300"/>
    </location>
</feature>
<feature type="region of interest" description="Disordered" evidence="1">
    <location>
        <begin position="258"/>
        <end position="300"/>
    </location>
</feature>
<feature type="domain" description="UBX" evidence="2">
    <location>
        <begin position="482"/>
        <end position="559"/>
    </location>
</feature>
<protein>
    <recommendedName>
        <fullName evidence="2">UBX domain-containing protein</fullName>
    </recommendedName>
</protein>
<dbReference type="PANTHER" id="PTHR46467">
    <property type="entry name" value="TETHER CONTAINING UBX DOMAIN FOR GLUT4"/>
    <property type="match status" value="1"/>
</dbReference>
<dbReference type="PROSITE" id="PS50033">
    <property type="entry name" value="UBX"/>
    <property type="match status" value="1"/>
</dbReference>
<comment type="caution">
    <text evidence="3">The sequence shown here is derived from an EMBL/GenBank/DDBJ whole genome shotgun (WGS) entry which is preliminary data.</text>
</comment>
<accession>A0ABQ9FSV5</accession>
<sequence>MSTVQVLSPNGRRQNVKVTPNTKILQILEEVCQKQGFMPPEDYKLVHGRKALDITLSLRYANLPNNAKLELVKSETSRAEQDVLIALQLENGERLQNKFSPSVSLWEILSHWEVSSPDIKLTHVETSHNPPVQPLCIYMREEVIGELALQDMTLRKLGLTGGKAAIRYARRPVDDGLMAEIIDKIEKEKTKKAKLEQMAAKQMLQSETKPETCSENRSEENTNITQSDSKLSSSGHSNSMEVDSALETKDHNIQQIPMEVDKSQSDNRLDNVDNMSSNLPSNNSAMFGSSDIPQSSQAAAASSDSSIEKLKALNIPGLQVFTPQDFHDLSAEEQRVARRLASEYMAQMGMVPPSQLTQQNISKAKKHKSVQSNQRPFADFKFPEESKGQDLYQNEFSEVNREEFKPCDRETVLFDLDEPISSSTANEELPDDFFEVTENDVKKMMRGLHQNLESMEEQPLMTQSMRLLQLEQKYGHYERVVVRVQFPDKMVLQGLFKPKETVFAITKFVKEYLEDKDAAFYLCNLSEKQNDTAPPKFVLKDPTKSLIEARLVPASIVYFGSDTPKDHYLSEAVLKEISKRTKADEIVSMHLSKSEDTSTSQGNVKTASKPSSGVAKSSSSAAGYSGSSTAKPSF</sequence>
<dbReference type="CDD" id="cd16105">
    <property type="entry name" value="Ubl_ASPSCR1_like"/>
    <property type="match status" value="1"/>
</dbReference>
<feature type="compositionally biased region" description="Basic and acidic residues" evidence="1">
    <location>
        <begin position="208"/>
        <end position="220"/>
    </location>
</feature>
<dbReference type="Pfam" id="PF11470">
    <property type="entry name" value="TUG-UBL1"/>
    <property type="match status" value="1"/>
</dbReference>
<dbReference type="InterPro" id="IPR029071">
    <property type="entry name" value="Ubiquitin-like_domsf"/>
</dbReference>
<organism evidence="3 4">
    <name type="scientific">Tegillarca granosa</name>
    <name type="common">Malaysian cockle</name>
    <name type="synonym">Anadara granosa</name>
    <dbReference type="NCBI Taxonomy" id="220873"/>
    <lineage>
        <taxon>Eukaryota</taxon>
        <taxon>Metazoa</taxon>
        <taxon>Spiralia</taxon>
        <taxon>Lophotrochozoa</taxon>
        <taxon>Mollusca</taxon>
        <taxon>Bivalvia</taxon>
        <taxon>Autobranchia</taxon>
        <taxon>Pteriomorphia</taxon>
        <taxon>Arcoida</taxon>
        <taxon>Arcoidea</taxon>
        <taxon>Arcidae</taxon>
        <taxon>Tegillarca</taxon>
    </lineage>
</organism>
<dbReference type="EMBL" id="JARBDR010000214">
    <property type="protein sequence ID" value="KAJ8318778.1"/>
    <property type="molecule type" value="Genomic_DNA"/>
</dbReference>
<dbReference type="InterPro" id="IPR059238">
    <property type="entry name" value="UBX1_UBXN9"/>
</dbReference>
<name>A0ABQ9FSV5_TEGGR</name>
<evidence type="ECO:0000313" key="4">
    <source>
        <dbReference type="Proteomes" id="UP001217089"/>
    </source>
</evidence>
<evidence type="ECO:0000256" key="1">
    <source>
        <dbReference type="SAM" id="MobiDB-lite"/>
    </source>
</evidence>
<dbReference type="Proteomes" id="UP001217089">
    <property type="component" value="Unassembled WGS sequence"/>
</dbReference>
<feature type="compositionally biased region" description="Basic and acidic residues" evidence="1">
    <location>
        <begin position="259"/>
        <end position="271"/>
    </location>
</feature>
<evidence type="ECO:0000313" key="3">
    <source>
        <dbReference type="EMBL" id="KAJ8318778.1"/>
    </source>
</evidence>
<dbReference type="CDD" id="cd16118">
    <property type="entry name" value="UBX2_UBXN9"/>
    <property type="match status" value="1"/>
</dbReference>
<feature type="compositionally biased region" description="Polar residues" evidence="1">
    <location>
        <begin position="273"/>
        <end position="287"/>
    </location>
</feature>
<feature type="compositionally biased region" description="Polar residues" evidence="1">
    <location>
        <begin position="221"/>
        <end position="241"/>
    </location>
</feature>
<dbReference type="InterPro" id="IPR021569">
    <property type="entry name" value="TUG-UBL1"/>
</dbReference>
<dbReference type="CDD" id="cd17075">
    <property type="entry name" value="UBX1_UBXN9"/>
    <property type="match status" value="1"/>
</dbReference>
<feature type="compositionally biased region" description="Polar residues" evidence="1">
    <location>
        <begin position="597"/>
        <end position="606"/>
    </location>
</feature>
<gene>
    <name evidence="3" type="ORF">KUTeg_003869</name>
</gene>
<reference evidence="3 4" key="1">
    <citation type="submission" date="2022-12" db="EMBL/GenBank/DDBJ databases">
        <title>Chromosome-level genome of Tegillarca granosa.</title>
        <authorList>
            <person name="Kim J."/>
        </authorList>
    </citation>
    <scope>NUCLEOTIDE SEQUENCE [LARGE SCALE GENOMIC DNA]</scope>
    <source>
        <strain evidence="3">Teg-2019</strain>
        <tissue evidence="3">Adductor muscle</tissue>
    </source>
</reference>
<dbReference type="InterPro" id="IPR001012">
    <property type="entry name" value="UBX_dom"/>
</dbReference>
<dbReference type="SUPFAM" id="SSF54236">
    <property type="entry name" value="Ubiquitin-like"/>
    <property type="match status" value="2"/>
</dbReference>
<proteinExistence type="predicted"/>
<keyword evidence="4" id="KW-1185">Reference proteome</keyword>
<feature type="compositionally biased region" description="Low complexity" evidence="1">
    <location>
        <begin position="607"/>
        <end position="634"/>
    </location>
</feature>
<feature type="region of interest" description="Disordered" evidence="1">
    <location>
        <begin position="196"/>
        <end position="241"/>
    </location>
</feature>
<evidence type="ECO:0000259" key="2">
    <source>
        <dbReference type="PROSITE" id="PS50033"/>
    </source>
</evidence>
<dbReference type="Gene3D" id="3.10.20.90">
    <property type="entry name" value="Phosphatidylinositol 3-kinase Catalytic Subunit, Chain A, domain 1"/>
    <property type="match status" value="2"/>
</dbReference>